<comment type="caution">
    <text evidence="1">The sequence shown here is derived from an EMBL/GenBank/DDBJ whole genome shotgun (WGS) entry which is preliminary data.</text>
</comment>
<keyword evidence="2" id="KW-1185">Reference proteome</keyword>
<evidence type="ECO:0000313" key="2">
    <source>
        <dbReference type="Proteomes" id="UP001341840"/>
    </source>
</evidence>
<organism evidence="1 2">
    <name type="scientific">Stylosanthes scabra</name>
    <dbReference type="NCBI Taxonomy" id="79078"/>
    <lineage>
        <taxon>Eukaryota</taxon>
        <taxon>Viridiplantae</taxon>
        <taxon>Streptophyta</taxon>
        <taxon>Embryophyta</taxon>
        <taxon>Tracheophyta</taxon>
        <taxon>Spermatophyta</taxon>
        <taxon>Magnoliopsida</taxon>
        <taxon>eudicotyledons</taxon>
        <taxon>Gunneridae</taxon>
        <taxon>Pentapetalae</taxon>
        <taxon>rosids</taxon>
        <taxon>fabids</taxon>
        <taxon>Fabales</taxon>
        <taxon>Fabaceae</taxon>
        <taxon>Papilionoideae</taxon>
        <taxon>50 kb inversion clade</taxon>
        <taxon>dalbergioids sensu lato</taxon>
        <taxon>Dalbergieae</taxon>
        <taxon>Pterocarpus clade</taxon>
        <taxon>Stylosanthes</taxon>
    </lineage>
</organism>
<name>A0ABU6ZLH4_9FABA</name>
<accession>A0ABU6ZLH4</accession>
<dbReference type="EMBL" id="JASCZI010272590">
    <property type="protein sequence ID" value="MED6222833.1"/>
    <property type="molecule type" value="Genomic_DNA"/>
</dbReference>
<sequence>MAPVSVSCPRNWWNMSISESHEGKCHLSVFSILVLNVKLLLQFHPSMLELTVPCGGTLHHANARSKKCAALILYPRGRTSVACGRAGLGRLRPETLPRTHANARGDRAAARCPTSHFLASSCESFAFNVFLSLLYAILNP</sequence>
<evidence type="ECO:0000313" key="1">
    <source>
        <dbReference type="EMBL" id="MED6222833.1"/>
    </source>
</evidence>
<protein>
    <submittedName>
        <fullName evidence="1">Uncharacterized protein</fullName>
    </submittedName>
</protein>
<reference evidence="1 2" key="1">
    <citation type="journal article" date="2023" name="Plants (Basel)">
        <title>Bridging the Gap: Combining Genomics and Transcriptomics Approaches to Understand Stylosanthes scabra, an Orphan Legume from the Brazilian Caatinga.</title>
        <authorList>
            <person name="Ferreira-Neto J.R.C."/>
            <person name="da Silva M.D."/>
            <person name="Binneck E."/>
            <person name="de Melo N.F."/>
            <person name="da Silva R.H."/>
            <person name="de Melo A.L.T.M."/>
            <person name="Pandolfi V."/>
            <person name="Bustamante F.O."/>
            <person name="Brasileiro-Vidal A.C."/>
            <person name="Benko-Iseppon A.M."/>
        </authorList>
    </citation>
    <scope>NUCLEOTIDE SEQUENCE [LARGE SCALE GENOMIC DNA]</scope>
    <source>
        <tissue evidence="1">Leaves</tissue>
    </source>
</reference>
<dbReference type="Proteomes" id="UP001341840">
    <property type="component" value="Unassembled WGS sequence"/>
</dbReference>
<proteinExistence type="predicted"/>
<gene>
    <name evidence="1" type="ORF">PIB30_068309</name>
</gene>